<reference evidence="2" key="2">
    <citation type="journal article" date="2015" name="Data Brief">
        <title>Shoot transcriptome of the giant reed, Arundo donax.</title>
        <authorList>
            <person name="Barrero R.A."/>
            <person name="Guerrero F.D."/>
            <person name="Moolhuijzen P."/>
            <person name="Goolsby J.A."/>
            <person name="Tidwell J."/>
            <person name="Bellgard S.E."/>
            <person name="Bellgard M.I."/>
        </authorList>
    </citation>
    <scope>NUCLEOTIDE SEQUENCE</scope>
    <source>
        <tissue evidence="2">Shoot tissue taken approximately 20 cm above the soil surface</tissue>
    </source>
</reference>
<feature type="transmembrane region" description="Helical" evidence="1">
    <location>
        <begin position="121"/>
        <end position="143"/>
    </location>
</feature>
<protein>
    <recommendedName>
        <fullName evidence="3">PGG domain-containing protein</fullName>
    </recommendedName>
</protein>
<feature type="transmembrane region" description="Helical" evidence="1">
    <location>
        <begin position="89"/>
        <end position="109"/>
    </location>
</feature>
<evidence type="ECO:0000313" key="2">
    <source>
        <dbReference type="EMBL" id="JAD20516.1"/>
    </source>
</evidence>
<sequence>MARSIQRCIIGKVIRFSGVLSLSDPVSATLMGYISAAAVMGILTLNIYSASYFLAWRKEGSHCHFLPGSKTSAPDSASDSKISDGTDTLVQLIVVSLPFAGFPIAFFIAALAKAAQKKTRFLGCVAGLVICEIIYILVLGGIMMTCMSNVSGKSVALVTLILVSLLVLLWGCCCQYPKCLRSKVLSKCCCPEIDAVHAPHP</sequence>
<evidence type="ECO:0008006" key="3">
    <source>
        <dbReference type="Google" id="ProtNLM"/>
    </source>
</evidence>
<feature type="transmembrane region" description="Helical" evidence="1">
    <location>
        <begin position="155"/>
        <end position="173"/>
    </location>
</feature>
<dbReference type="AlphaFoldDB" id="A0A0A8Y2T7"/>
<dbReference type="EMBL" id="GBRH01277379">
    <property type="protein sequence ID" value="JAD20516.1"/>
    <property type="molecule type" value="Transcribed_RNA"/>
</dbReference>
<keyword evidence="1" id="KW-0812">Transmembrane</keyword>
<keyword evidence="1" id="KW-1133">Transmembrane helix</keyword>
<accession>A0A0A8Y2T7</accession>
<keyword evidence="1" id="KW-0472">Membrane</keyword>
<proteinExistence type="predicted"/>
<name>A0A0A8Y2T7_ARUDO</name>
<feature type="transmembrane region" description="Helical" evidence="1">
    <location>
        <begin position="30"/>
        <end position="48"/>
    </location>
</feature>
<reference evidence="2" key="1">
    <citation type="submission" date="2014-09" db="EMBL/GenBank/DDBJ databases">
        <authorList>
            <person name="Magalhaes I.L.F."/>
            <person name="Oliveira U."/>
            <person name="Santos F.R."/>
            <person name="Vidigal T.H.D.A."/>
            <person name="Brescovit A.D."/>
            <person name="Santos A.J."/>
        </authorList>
    </citation>
    <scope>NUCLEOTIDE SEQUENCE</scope>
    <source>
        <tissue evidence="2">Shoot tissue taken approximately 20 cm above the soil surface</tissue>
    </source>
</reference>
<evidence type="ECO:0000256" key="1">
    <source>
        <dbReference type="SAM" id="Phobius"/>
    </source>
</evidence>
<organism evidence="2">
    <name type="scientific">Arundo donax</name>
    <name type="common">Giant reed</name>
    <name type="synonym">Donax arundinaceus</name>
    <dbReference type="NCBI Taxonomy" id="35708"/>
    <lineage>
        <taxon>Eukaryota</taxon>
        <taxon>Viridiplantae</taxon>
        <taxon>Streptophyta</taxon>
        <taxon>Embryophyta</taxon>
        <taxon>Tracheophyta</taxon>
        <taxon>Spermatophyta</taxon>
        <taxon>Magnoliopsida</taxon>
        <taxon>Liliopsida</taxon>
        <taxon>Poales</taxon>
        <taxon>Poaceae</taxon>
        <taxon>PACMAD clade</taxon>
        <taxon>Arundinoideae</taxon>
        <taxon>Arundineae</taxon>
        <taxon>Arundo</taxon>
    </lineage>
</organism>